<dbReference type="RefSeq" id="WP_119324038.1">
    <property type="nucleotide sequence ID" value="NZ_AP025739.1"/>
</dbReference>
<evidence type="ECO:0000313" key="2">
    <source>
        <dbReference type="Proteomes" id="UP000287394"/>
    </source>
</evidence>
<evidence type="ECO:0000313" key="1">
    <source>
        <dbReference type="EMBL" id="BDI28584.1"/>
    </source>
</evidence>
<accession>A0A402D3H6</accession>
<protein>
    <submittedName>
        <fullName evidence="1">Uncharacterized protein</fullName>
    </submittedName>
</protein>
<proteinExistence type="predicted"/>
<keyword evidence="2" id="KW-1185">Reference proteome</keyword>
<dbReference type="EMBL" id="AP025739">
    <property type="protein sequence ID" value="BDI28584.1"/>
    <property type="molecule type" value="Genomic_DNA"/>
</dbReference>
<dbReference type="AlphaFoldDB" id="A0A402D3H6"/>
<dbReference type="Proteomes" id="UP000287394">
    <property type="component" value="Chromosome"/>
</dbReference>
<gene>
    <name evidence="1" type="ORF">CCAX7_006350</name>
</gene>
<dbReference type="KEGG" id="ccot:CCAX7_006350"/>
<dbReference type="OrthoDB" id="26322at2"/>
<name>A0A402D3H6_9BACT</name>
<sequence>MITLFDKETGEEIGPITPEQLEFLMDHLEEESSDDTDYYLTEDTIDLFEIEGADEGLVEMLRNALGDRTEFEVQWVTTGAI</sequence>
<reference evidence="1 2" key="1">
    <citation type="journal article" date="2019" name="Int. J. Syst. Evol. Microbiol.">
        <title>Capsulimonas corticalis gen. nov., sp. nov., an aerobic capsulated bacterium, of a novel bacterial order, Capsulimonadales ord. nov., of the class Armatimonadia of the phylum Armatimonadetes.</title>
        <authorList>
            <person name="Li J."/>
            <person name="Kudo C."/>
            <person name="Tonouchi A."/>
        </authorList>
    </citation>
    <scope>NUCLEOTIDE SEQUENCE [LARGE SCALE GENOMIC DNA]</scope>
    <source>
        <strain evidence="1 2">AX-7</strain>
    </source>
</reference>
<organism evidence="1 2">
    <name type="scientific">Capsulimonas corticalis</name>
    <dbReference type="NCBI Taxonomy" id="2219043"/>
    <lineage>
        <taxon>Bacteria</taxon>
        <taxon>Bacillati</taxon>
        <taxon>Armatimonadota</taxon>
        <taxon>Armatimonadia</taxon>
        <taxon>Capsulimonadales</taxon>
        <taxon>Capsulimonadaceae</taxon>
        <taxon>Capsulimonas</taxon>
    </lineage>
</organism>